<reference evidence="2 3" key="1">
    <citation type="submission" date="2019-12" db="EMBL/GenBank/DDBJ databases">
        <title>Paraburkholderia acidiphila 7Q-K02 sp. nov and Paraburkholderia acidisoli DHF22 sp. nov., two strains isolated from forest soil.</title>
        <authorList>
            <person name="Gao Z."/>
            <person name="Qiu L."/>
        </authorList>
    </citation>
    <scope>NUCLEOTIDE SEQUENCE [LARGE SCALE GENOMIC DNA]</scope>
    <source>
        <strain evidence="2 3">DHF22</strain>
    </source>
</reference>
<dbReference type="AlphaFoldDB" id="A0A7Z2JIY5"/>
<feature type="region of interest" description="Disordered" evidence="1">
    <location>
        <begin position="11"/>
        <end position="34"/>
    </location>
</feature>
<dbReference type="EMBL" id="CP046915">
    <property type="protein sequence ID" value="QGZ64824.1"/>
    <property type="molecule type" value="Genomic_DNA"/>
</dbReference>
<organism evidence="2 3">
    <name type="scientific">Paraburkholderia acidisoli</name>
    <dbReference type="NCBI Taxonomy" id="2571748"/>
    <lineage>
        <taxon>Bacteria</taxon>
        <taxon>Pseudomonadati</taxon>
        <taxon>Pseudomonadota</taxon>
        <taxon>Betaproteobacteria</taxon>
        <taxon>Burkholderiales</taxon>
        <taxon>Burkholderiaceae</taxon>
        <taxon>Paraburkholderia</taxon>
    </lineage>
</organism>
<dbReference type="KEGG" id="pacs:FAZ98_23695"/>
<protein>
    <submittedName>
        <fullName evidence="2">Tat (Twin-arginine translocation) pathway signal sequence</fullName>
    </submittedName>
</protein>
<keyword evidence="3" id="KW-1185">Reference proteome</keyword>
<sequence length="217" mass="23393">MQGKTIAIARVADGPAHEHEHAHQHEHDHDDAPPRITLTRREWLKGSGVLIGTLALSSTLAMFAPSRVWALELKHLDTHQGAVLLAMVKQIYPHKTLDDAVYALAVKDLDAKAQKDAATRKQLAEGVKALDKSAPGGDWTKQSAQAQADNIKAIANTPFFQTVRSTAVVSLYSNTLAYQHFGYGASEGDGGYLFKGFNNLAWLPDPPAQDSGPVPAA</sequence>
<evidence type="ECO:0000313" key="3">
    <source>
        <dbReference type="Proteomes" id="UP000433577"/>
    </source>
</evidence>
<dbReference type="PROSITE" id="PS51318">
    <property type="entry name" value="TAT"/>
    <property type="match status" value="1"/>
</dbReference>
<accession>A0A7Z2JIY5</accession>
<evidence type="ECO:0000256" key="1">
    <source>
        <dbReference type="SAM" id="MobiDB-lite"/>
    </source>
</evidence>
<proteinExistence type="predicted"/>
<gene>
    <name evidence="2" type="ORF">FAZ98_23695</name>
</gene>
<evidence type="ECO:0000313" key="2">
    <source>
        <dbReference type="EMBL" id="QGZ64824.1"/>
    </source>
</evidence>
<name>A0A7Z2JIY5_9BURK</name>
<dbReference type="Proteomes" id="UP000433577">
    <property type="component" value="Chromosome 3"/>
</dbReference>
<feature type="compositionally biased region" description="Basic and acidic residues" evidence="1">
    <location>
        <begin position="15"/>
        <end position="34"/>
    </location>
</feature>
<dbReference type="RefSeq" id="WP_158954637.1">
    <property type="nucleotide sequence ID" value="NZ_CP046915.1"/>
</dbReference>
<dbReference type="InterPro" id="IPR006311">
    <property type="entry name" value="TAT_signal"/>
</dbReference>
<dbReference type="OrthoDB" id="4929908at2"/>